<dbReference type="SUPFAM" id="SSF103473">
    <property type="entry name" value="MFS general substrate transporter"/>
    <property type="match status" value="2"/>
</dbReference>
<feature type="transmembrane region" description="Helical" evidence="8">
    <location>
        <begin position="282"/>
        <end position="301"/>
    </location>
</feature>
<organism evidence="9 10">
    <name type="scientific">Cyberlindnera jadinii (strain ATCC 18201 / CBS 1600 / BCRC 20928 / JCM 3617 / NBRC 0987 / NRRL Y-1542)</name>
    <name type="common">Torula yeast</name>
    <name type="synonym">Candida utilis</name>
    <dbReference type="NCBI Taxonomy" id="983966"/>
    <lineage>
        <taxon>Eukaryota</taxon>
        <taxon>Fungi</taxon>
        <taxon>Dikarya</taxon>
        <taxon>Ascomycota</taxon>
        <taxon>Saccharomycotina</taxon>
        <taxon>Saccharomycetes</taxon>
        <taxon>Phaffomycetales</taxon>
        <taxon>Phaffomycetaceae</taxon>
        <taxon>Cyberlindnera</taxon>
    </lineage>
</organism>
<feature type="transmembrane region" description="Helical" evidence="8">
    <location>
        <begin position="313"/>
        <end position="334"/>
    </location>
</feature>
<dbReference type="GO" id="GO:0012505">
    <property type="term" value="C:endomembrane system"/>
    <property type="evidence" value="ECO:0007669"/>
    <property type="project" value="UniProtKB-SubCell"/>
</dbReference>
<accession>A0A0H5CA50</accession>
<feature type="transmembrane region" description="Helical" evidence="8">
    <location>
        <begin position="387"/>
        <end position="408"/>
    </location>
</feature>
<dbReference type="Proteomes" id="UP000038830">
    <property type="component" value="Unassembled WGS sequence"/>
</dbReference>
<dbReference type="InterPro" id="IPR011701">
    <property type="entry name" value="MFS"/>
</dbReference>
<evidence type="ECO:0000313" key="10">
    <source>
        <dbReference type="Proteomes" id="UP000038830"/>
    </source>
</evidence>
<feature type="transmembrane region" description="Helical" evidence="8">
    <location>
        <begin position="158"/>
        <end position="179"/>
    </location>
</feature>
<feature type="transmembrane region" description="Helical" evidence="8">
    <location>
        <begin position="444"/>
        <end position="466"/>
    </location>
</feature>
<evidence type="ECO:0000256" key="6">
    <source>
        <dbReference type="ARBA" id="ARBA00023065"/>
    </source>
</evidence>
<feature type="transmembrane region" description="Helical" evidence="8">
    <location>
        <begin position="102"/>
        <end position="121"/>
    </location>
</feature>
<dbReference type="InterPro" id="IPR036259">
    <property type="entry name" value="MFS_trans_sf"/>
</dbReference>
<dbReference type="GO" id="GO:0006811">
    <property type="term" value="P:monoatomic ion transport"/>
    <property type="evidence" value="ECO:0007669"/>
    <property type="project" value="UniProtKB-KW"/>
</dbReference>
<feature type="transmembrane region" description="Helical" evidence="8">
    <location>
        <begin position="346"/>
        <end position="367"/>
    </location>
</feature>
<feature type="transmembrane region" description="Helical" evidence="8">
    <location>
        <begin position="553"/>
        <end position="574"/>
    </location>
</feature>
<protein>
    <submittedName>
        <fullName evidence="9">Str3 protein</fullName>
    </submittedName>
</protein>
<dbReference type="GO" id="GO:0005886">
    <property type="term" value="C:plasma membrane"/>
    <property type="evidence" value="ECO:0007669"/>
    <property type="project" value="TreeGrafter"/>
</dbReference>
<evidence type="ECO:0000256" key="3">
    <source>
        <dbReference type="ARBA" id="ARBA00022448"/>
    </source>
</evidence>
<reference evidence="10" key="1">
    <citation type="journal article" date="2015" name="J. Biotechnol.">
        <title>The structure of the Cyberlindnera jadinii genome and its relation to Candida utilis analyzed by the occurrence of single nucleotide polymorphisms.</title>
        <authorList>
            <person name="Rupp O."/>
            <person name="Brinkrolf K."/>
            <person name="Buerth C."/>
            <person name="Kunigo M."/>
            <person name="Schneider J."/>
            <person name="Jaenicke S."/>
            <person name="Goesmann A."/>
            <person name="Puehler A."/>
            <person name="Jaeger K.-E."/>
            <person name="Ernst J.F."/>
        </authorList>
    </citation>
    <scope>NUCLEOTIDE SEQUENCE [LARGE SCALE GENOMIC DNA]</scope>
    <source>
        <strain evidence="10">ATCC 18201 / CBS 1600 / BCRC 20928 / JCM 3617 / NBRC 0987 / NRRL Y-1542</strain>
    </source>
</reference>
<keyword evidence="3" id="KW-0813">Transport</keyword>
<dbReference type="EMBL" id="CDQK01000007">
    <property type="protein sequence ID" value="CEP25092.1"/>
    <property type="molecule type" value="Genomic_DNA"/>
</dbReference>
<evidence type="ECO:0000256" key="8">
    <source>
        <dbReference type="SAM" id="Phobius"/>
    </source>
</evidence>
<comment type="subcellular location">
    <subcellularLocation>
        <location evidence="1">Endomembrane system</location>
        <topology evidence="1">Multi-pass membrane protein</topology>
    </subcellularLocation>
</comment>
<evidence type="ECO:0000256" key="1">
    <source>
        <dbReference type="ARBA" id="ARBA00004127"/>
    </source>
</evidence>
<dbReference type="FunFam" id="1.20.1250.20:FF:000197">
    <property type="entry name" value="Siderophore iron transporter 1"/>
    <property type="match status" value="1"/>
</dbReference>
<keyword evidence="6" id="KW-0406">Ion transport</keyword>
<dbReference type="AlphaFoldDB" id="A0A0H5CA50"/>
<evidence type="ECO:0000256" key="5">
    <source>
        <dbReference type="ARBA" id="ARBA00022989"/>
    </source>
</evidence>
<feature type="transmembrane region" description="Helical" evidence="8">
    <location>
        <begin position="191"/>
        <end position="211"/>
    </location>
</feature>
<dbReference type="Pfam" id="PF07690">
    <property type="entry name" value="MFS_1"/>
    <property type="match status" value="1"/>
</dbReference>
<evidence type="ECO:0000256" key="7">
    <source>
        <dbReference type="ARBA" id="ARBA00023136"/>
    </source>
</evidence>
<sequence>MPDNASEMGKDVENIITEPSVKEQFTNDQISDVSMPEENTFISRGVQRMEWVKASMDNSKGGKRLRIYFFVILFIIAYVYTLDEYSTSNYSPTATSAFSSHSLLSTISIANSIVSAVTKIWIAKIADITSRPWTYGIVLVFYTVGTIMEAASPNITTYAAGSVFTSVGATGIVLLNTIMSADITPLKYRGLALSMLATPYIVNAWITGYIVEDILESNWRWGYGMFCIIMPVVIGPALIAMSWLEHKAKKTQAAQGQVTESPKQSTSGILHLLWKSSLECDMFGLLLLGFGWALLLLPFSLRTTAQDGWRNPSLIAMFIVGGLLLVLYTLYEFYIAPYPSMPKRVLFNRAFIMACVIDFFYQMGSALRLIYLSSYALVCFDWSYKNWTYFNNCMTVCFCFFGVIAGLLQRVTHRAKYLQIFGISMQVISCGITFWARYDNLSTVAIVWTQILAGIGVFSQLGSRVLSQASVVHQDMALVISLWSQWSYIGNAIGAAIAGAIWQAKLPQALRARIPSSVPDEEVTMLFESVIAIYQLPFESEARQGARLAYFDVTYYLFAIAIGVTCISFVFSLFQKNYYLGDDQNAMESNEETCDSEPKNAFQKLLRFLDEPLEYRNHSKRSVKANEDQK</sequence>
<keyword evidence="5 8" id="KW-1133">Transmembrane helix</keyword>
<proteinExistence type="inferred from homology"/>
<dbReference type="GO" id="GO:0022857">
    <property type="term" value="F:transmembrane transporter activity"/>
    <property type="evidence" value="ECO:0007669"/>
    <property type="project" value="InterPro"/>
</dbReference>
<keyword evidence="4 8" id="KW-0812">Transmembrane</keyword>
<evidence type="ECO:0000256" key="4">
    <source>
        <dbReference type="ARBA" id="ARBA00022692"/>
    </source>
</evidence>
<feature type="transmembrane region" description="Helical" evidence="8">
    <location>
        <begin position="478"/>
        <end position="502"/>
    </location>
</feature>
<name>A0A0H5CA50_CYBJN</name>
<evidence type="ECO:0000256" key="2">
    <source>
        <dbReference type="ARBA" id="ARBA00008335"/>
    </source>
</evidence>
<comment type="similarity">
    <text evidence="2">Belongs to the major facilitator superfamily.</text>
</comment>
<dbReference type="PANTHER" id="PTHR23501">
    <property type="entry name" value="MAJOR FACILITATOR SUPERFAMILY"/>
    <property type="match status" value="1"/>
</dbReference>
<feature type="transmembrane region" description="Helical" evidence="8">
    <location>
        <begin position="133"/>
        <end position="152"/>
    </location>
</feature>
<feature type="transmembrane region" description="Helical" evidence="8">
    <location>
        <begin position="65"/>
        <end position="82"/>
    </location>
</feature>
<gene>
    <name evidence="9" type="primary">str3</name>
    <name evidence="9" type="ORF">BN1211_6085</name>
</gene>
<dbReference type="PANTHER" id="PTHR23501:SF58">
    <property type="entry name" value="LOW AFFINITY HEME TRANSPORTER STR3"/>
    <property type="match status" value="1"/>
</dbReference>
<keyword evidence="7 8" id="KW-0472">Membrane</keyword>
<dbReference type="Gene3D" id="1.20.1250.20">
    <property type="entry name" value="MFS general substrate transporter like domains"/>
    <property type="match status" value="2"/>
</dbReference>
<evidence type="ECO:0000313" key="9">
    <source>
        <dbReference type="EMBL" id="CEP25092.1"/>
    </source>
</evidence>
<feature type="transmembrane region" description="Helical" evidence="8">
    <location>
        <begin position="223"/>
        <end position="244"/>
    </location>
</feature>